<dbReference type="PANTHER" id="PTHR24064">
    <property type="entry name" value="SOLUTE CARRIER FAMILY 22 MEMBER"/>
    <property type="match status" value="1"/>
</dbReference>
<dbReference type="PROSITE" id="PS00216">
    <property type="entry name" value="SUGAR_TRANSPORT_1"/>
    <property type="match status" value="1"/>
</dbReference>
<dbReference type="OMA" id="LLANEMM"/>
<dbReference type="GO" id="GO:0016020">
    <property type="term" value="C:membrane"/>
    <property type="evidence" value="ECO:0007669"/>
    <property type="project" value="UniProtKB-SubCell"/>
</dbReference>
<evidence type="ECO:0000256" key="3">
    <source>
        <dbReference type="ARBA" id="ARBA00022989"/>
    </source>
</evidence>
<gene>
    <name evidence="8" type="ORF">CAEBREN_06538</name>
</gene>
<feature type="transmembrane region" description="Helical" evidence="6">
    <location>
        <begin position="144"/>
        <end position="165"/>
    </location>
</feature>
<keyword evidence="4 6" id="KW-0472">Membrane</keyword>
<reference evidence="9" key="1">
    <citation type="submission" date="2011-07" db="EMBL/GenBank/DDBJ databases">
        <authorList>
            <consortium name="Caenorhabditis brenneri Sequencing and Analysis Consortium"/>
            <person name="Wilson R.K."/>
        </authorList>
    </citation>
    <scope>NUCLEOTIDE SEQUENCE [LARGE SCALE GENOMIC DNA]</scope>
    <source>
        <strain evidence="9">PB2801</strain>
    </source>
</reference>
<feature type="transmembrane region" description="Helical" evidence="6">
    <location>
        <begin position="262"/>
        <end position="282"/>
    </location>
</feature>
<feature type="transmembrane region" description="Helical" evidence="6">
    <location>
        <begin position="177"/>
        <end position="194"/>
    </location>
</feature>
<dbReference type="InterPro" id="IPR036259">
    <property type="entry name" value="MFS_trans_sf"/>
</dbReference>
<dbReference type="SUPFAM" id="SSF103473">
    <property type="entry name" value="MFS general substrate transporter"/>
    <property type="match status" value="1"/>
</dbReference>
<feature type="transmembrane region" description="Helical" evidence="6">
    <location>
        <begin position="327"/>
        <end position="350"/>
    </location>
</feature>
<dbReference type="InParanoid" id="G0MG79"/>
<keyword evidence="3 6" id="KW-1133">Transmembrane helix</keyword>
<dbReference type="Proteomes" id="UP000008068">
    <property type="component" value="Unassembled WGS sequence"/>
</dbReference>
<dbReference type="STRING" id="135651.G0MG79"/>
<dbReference type="Gene3D" id="1.20.1250.20">
    <property type="entry name" value="MFS general substrate transporter like domains"/>
    <property type="match status" value="2"/>
</dbReference>
<dbReference type="InterPro" id="IPR005829">
    <property type="entry name" value="Sugar_transporter_CS"/>
</dbReference>
<name>G0MG79_CAEBE</name>
<keyword evidence="2 6" id="KW-0812">Transmembrane</keyword>
<feature type="transmembrane region" description="Helical" evidence="6">
    <location>
        <begin position="303"/>
        <end position="321"/>
    </location>
</feature>
<comment type="subcellular location">
    <subcellularLocation>
        <location evidence="1">Membrane</location>
        <topology evidence="1">Multi-pass membrane protein</topology>
    </subcellularLocation>
</comment>
<dbReference type="CDD" id="cd17317">
    <property type="entry name" value="MFS_SLC22"/>
    <property type="match status" value="1"/>
</dbReference>
<evidence type="ECO:0000256" key="5">
    <source>
        <dbReference type="SAM" id="MobiDB-lite"/>
    </source>
</evidence>
<dbReference type="InterPro" id="IPR020846">
    <property type="entry name" value="MFS_dom"/>
</dbReference>
<evidence type="ECO:0000256" key="4">
    <source>
        <dbReference type="ARBA" id="ARBA00023136"/>
    </source>
</evidence>
<evidence type="ECO:0000313" key="8">
    <source>
        <dbReference type="EMBL" id="EGT56614.1"/>
    </source>
</evidence>
<feature type="region of interest" description="Disordered" evidence="5">
    <location>
        <begin position="485"/>
        <end position="538"/>
    </location>
</feature>
<evidence type="ECO:0000256" key="1">
    <source>
        <dbReference type="ARBA" id="ARBA00004141"/>
    </source>
</evidence>
<evidence type="ECO:0000256" key="2">
    <source>
        <dbReference type="ARBA" id="ARBA00022692"/>
    </source>
</evidence>
<feature type="transmembrane region" description="Helical" evidence="6">
    <location>
        <begin position="234"/>
        <end position="256"/>
    </location>
</feature>
<dbReference type="HOGENOM" id="CLU_001265_33_4_1"/>
<feature type="transmembrane region" description="Helical" evidence="6">
    <location>
        <begin position="200"/>
        <end position="222"/>
    </location>
</feature>
<dbReference type="eggNOG" id="KOG0255">
    <property type="taxonomic scope" value="Eukaryota"/>
</dbReference>
<dbReference type="PROSITE" id="PS50850">
    <property type="entry name" value="MFS"/>
    <property type="match status" value="1"/>
</dbReference>
<feature type="transmembrane region" description="Helical" evidence="6">
    <location>
        <begin position="54"/>
        <end position="74"/>
    </location>
</feature>
<proteinExistence type="predicted"/>
<organism evidence="9">
    <name type="scientific">Caenorhabditis brenneri</name>
    <name type="common">Nematode worm</name>
    <dbReference type="NCBI Taxonomy" id="135651"/>
    <lineage>
        <taxon>Eukaryota</taxon>
        <taxon>Metazoa</taxon>
        <taxon>Ecdysozoa</taxon>
        <taxon>Nematoda</taxon>
        <taxon>Chromadorea</taxon>
        <taxon>Rhabditida</taxon>
        <taxon>Rhabditina</taxon>
        <taxon>Rhabditomorpha</taxon>
        <taxon>Rhabditoidea</taxon>
        <taxon>Rhabditidae</taxon>
        <taxon>Peloderinae</taxon>
        <taxon>Caenorhabditis</taxon>
    </lineage>
</organism>
<evidence type="ECO:0000256" key="6">
    <source>
        <dbReference type="SAM" id="Phobius"/>
    </source>
</evidence>
<dbReference type="EMBL" id="GL379793">
    <property type="protein sequence ID" value="EGT56614.1"/>
    <property type="molecule type" value="Genomic_DNA"/>
</dbReference>
<keyword evidence="9" id="KW-1185">Reference proteome</keyword>
<accession>G0MG79</accession>
<dbReference type="Pfam" id="PF00083">
    <property type="entry name" value="Sugar_tr"/>
    <property type="match status" value="1"/>
</dbReference>
<sequence length="538" mass="60729">MSISRRNYEQFDSMKFENREEKSETSTDSGEAHLKKLDPDKFVESYGNYGKYQILTYILVQTLNFFYSSSMYIMSFVQLSLEKTCTIGNDTLTMSQTCEIEEEVKYSSLNGGYCGRDNMTEMKVLNHDARTNLLMEFDLQCSHWFFQELGLTIFTIGAVIAVPFMSMMADRYGRKPIIVGTAVLAFLANVAASFSPNYGVFLVLRMLVGACSDTYLSVGSVATCEYISEKARAWITVVYNVAWSLGMVWTLLVTLMTDDWRWRYFIVVFPGIYAFLLWIFLPESPHWLIVKNRTERLKKYIKTANRMVISLVYFAISFLSVELGGDHITAFLWSSLVEIPAGLSVLPLMIAMGRKTIVIWCLVLQTLALIGVTVFLDVYGLKLSMMLIAKVMATIIYSVHPIWANEQFPTSVRSLCFSLMNIPQSMGIIMSPYLKHIVMAPNWLPFVVIALFSFISATLAFMLHETKNTKLPTDVESLSNPGEAADLSAYRNRTSSLSSSSSKSPNSLKKKKLSVSKKTSSNENMSTRSLGSVTFNEK</sequence>
<dbReference type="OrthoDB" id="3936150at2759"/>
<dbReference type="InterPro" id="IPR005828">
    <property type="entry name" value="MFS_sugar_transport-like"/>
</dbReference>
<feature type="compositionally biased region" description="Low complexity" evidence="5">
    <location>
        <begin position="495"/>
        <end position="507"/>
    </location>
</feature>
<evidence type="ECO:0000259" key="7">
    <source>
        <dbReference type="PROSITE" id="PS50850"/>
    </source>
</evidence>
<evidence type="ECO:0000313" key="9">
    <source>
        <dbReference type="Proteomes" id="UP000008068"/>
    </source>
</evidence>
<feature type="transmembrane region" description="Helical" evidence="6">
    <location>
        <begin position="440"/>
        <end position="463"/>
    </location>
</feature>
<feature type="domain" description="Major facilitator superfamily (MFS) profile" evidence="7">
    <location>
        <begin position="54"/>
        <end position="468"/>
    </location>
</feature>
<protein>
    <recommendedName>
        <fullName evidence="7">Major facilitator superfamily (MFS) profile domain-containing protein</fullName>
    </recommendedName>
</protein>
<feature type="compositionally biased region" description="Polar residues" evidence="5">
    <location>
        <begin position="522"/>
        <end position="538"/>
    </location>
</feature>
<dbReference type="AlphaFoldDB" id="G0MG79"/>
<dbReference type="GO" id="GO:0022857">
    <property type="term" value="F:transmembrane transporter activity"/>
    <property type="evidence" value="ECO:0007669"/>
    <property type="project" value="InterPro"/>
</dbReference>
<feature type="transmembrane region" description="Helical" evidence="6">
    <location>
        <begin position="357"/>
        <end position="379"/>
    </location>
</feature>
<feature type="region of interest" description="Disordered" evidence="5">
    <location>
        <begin position="1"/>
        <end position="32"/>
    </location>
</feature>